<dbReference type="GO" id="GO:0004152">
    <property type="term" value="F:dihydroorotate dehydrogenase activity"/>
    <property type="evidence" value="ECO:0007669"/>
    <property type="project" value="InterPro"/>
</dbReference>
<comment type="caution">
    <text evidence="8">The sequence shown here is derived from an EMBL/GenBank/DDBJ whole genome shotgun (WGS) entry which is preliminary data.</text>
</comment>
<dbReference type="PIRSF" id="PIRSF000164">
    <property type="entry name" value="DHO_oxidase"/>
    <property type="match status" value="1"/>
</dbReference>
<dbReference type="GO" id="GO:0005737">
    <property type="term" value="C:cytoplasm"/>
    <property type="evidence" value="ECO:0007669"/>
    <property type="project" value="InterPro"/>
</dbReference>
<evidence type="ECO:0000256" key="6">
    <source>
        <dbReference type="ARBA" id="ARBA00023002"/>
    </source>
</evidence>
<evidence type="ECO:0000256" key="3">
    <source>
        <dbReference type="ARBA" id="ARBA00022630"/>
    </source>
</evidence>
<name>X0Z7N7_9ZZZZ</name>
<comment type="pathway">
    <text evidence="2">Pyrimidine metabolism; UMP biosynthesis via de novo pathway.</text>
</comment>
<keyword evidence="3" id="KW-0285">Flavoprotein</keyword>
<dbReference type="SUPFAM" id="SSF51395">
    <property type="entry name" value="FMN-linked oxidoreductases"/>
    <property type="match status" value="1"/>
</dbReference>
<organism evidence="8">
    <name type="scientific">marine sediment metagenome</name>
    <dbReference type="NCBI Taxonomy" id="412755"/>
    <lineage>
        <taxon>unclassified sequences</taxon>
        <taxon>metagenomes</taxon>
        <taxon>ecological metagenomes</taxon>
    </lineage>
</organism>
<dbReference type="EMBL" id="BART01004018">
    <property type="protein sequence ID" value="GAG65079.1"/>
    <property type="molecule type" value="Genomic_DNA"/>
</dbReference>
<dbReference type="UniPathway" id="UPA00070"/>
<dbReference type="Pfam" id="PF01180">
    <property type="entry name" value="DHO_dh"/>
    <property type="match status" value="1"/>
</dbReference>
<dbReference type="InterPro" id="IPR013785">
    <property type="entry name" value="Aldolase_TIM"/>
</dbReference>
<dbReference type="InterPro" id="IPR050074">
    <property type="entry name" value="DHO_dehydrogenase"/>
</dbReference>
<keyword evidence="5" id="KW-0665">Pyrimidine biosynthesis</keyword>
<protein>
    <recommendedName>
        <fullName evidence="7">Dihydroorotate dehydrogenase catalytic domain-containing protein</fullName>
    </recommendedName>
</protein>
<comment type="cofactor">
    <cofactor evidence="1">
        <name>FMN</name>
        <dbReference type="ChEBI" id="CHEBI:58210"/>
    </cofactor>
</comment>
<dbReference type="AlphaFoldDB" id="X0Z7N7"/>
<reference evidence="8" key="1">
    <citation type="journal article" date="2014" name="Front. Microbiol.">
        <title>High frequency of phylogenetically diverse reductive dehalogenase-homologous genes in deep subseafloor sedimentary metagenomes.</title>
        <authorList>
            <person name="Kawai M."/>
            <person name="Futagami T."/>
            <person name="Toyoda A."/>
            <person name="Takaki Y."/>
            <person name="Nishi S."/>
            <person name="Hori S."/>
            <person name="Arai W."/>
            <person name="Tsubouchi T."/>
            <person name="Morono Y."/>
            <person name="Uchiyama I."/>
            <person name="Ito T."/>
            <person name="Fujiyama A."/>
            <person name="Inagaki F."/>
            <person name="Takami H."/>
        </authorList>
    </citation>
    <scope>NUCLEOTIDE SEQUENCE</scope>
    <source>
        <strain evidence="8">Expedition CK06-06</strain>
    </source>
</reference>
<feature type="domain" description="Dihydroorotate dehydrogenase catalytic" evidence="7">
    <location>
        <begin position="4"/>
        <end position="277"/>
    </location>
</feature>
<dbReference type="InterPro" id="IPR005720">
    <property type="entry name" value="Dihydroorotate_DH_cat"/>
</dbReference>
<dbReference type="GO" id="GO:0044205">
    <property type="term" value="P:'de novo' UMP biosynthetic process"/>
    <property type="evidence" value="ECO:0007669"/>
    <property type="project" value="UniProtKB-UniPathway"/>
</dbReference>
<evidence type="ECO:0000256" key="5">
    <source>
        <dbReference type="ARBA" id="ARBA00022975"/>
    </source>
</evidence>
<gene>
    <name evidence="8" type="ORF">S01H4_10475</name>
</gene>
<dbReference type="GO" id="GO:0006207">
    <property type="term" value="P:'de novo' pyrimidine nucleobase biosynthetic process"/>
    <property type="evidence" value="ECO:0007669"/>
    <property type="project" value="TreeGrafter"/>
</dbReference>
<dbReference type="PANTHER" id="PTHR48109:SF1">
    <property type="entry name" value="DIHYDROOROTATE DEHYDROGENASE (FUMARATE)"/>
    <property type="match status" value="1"/>
</dbReference>
<evidence type="ECO:0000256" key="2">
    <source>
        <dbReference type="ARBA" id="ARBA00004725"/>
    </source>
</evidence>
<dbReference type="Gene3D" id="3.20.20.70">
    <property type="entry name" value="Aldolase class I"/>
    <property type="match status" value="1"/>
</dbReference>
<accession>X0Z7N7</accession>
<keyword evidence="4" id="KW-0288">FMN</keyword>
<proteinExistence type="predicted"/>
<evidence type="ECO:0000256" key="1">
    <source>
        <dbReference type="ARBA" id="ARBA00001917"/>
    </source>
</evidence>
<evidence type="ECO:0000259" key="7">
    <source>
        <dbReference type="Pfam" id="PF01180"/>
    </source>
</evidence>
<evidence type="ECO:0000256" key="4">
    <source>
        <dbReference type="ARBA" id="ARBA00022643"/>
    </source>
</evidence>
<evidence type="ECO:0000313" key="8">
    <source>
        <dbReference type="EMBL" id="GAG65079.1"/>
    </source>
</evidence>
<dbReference type="PANTHER" id="PTHR48109">
    <property type="entry name" value="DIHYDROOROTATE DEHYDROGENASE (QUINONE), MITOCHONDRIAL-RELATED"/>
    <property type="match status" value="1"/>
</dbReference>
<feature type="non-terminal residue" evidence="8">
    <location>
        <position position="277"/>
    </location>
</feature>
<dbReference type="InterPro" id="IPR012135">
    <property type="entry name" value="Dihydroorotate_DH_1_2"/>
</dbReference>
<sequence>MGNLEINICGIKMKNPIMPAAGPLVRDVESVRKVVDAGVGAVVTKTISVKPAKVPNPNMAVDGNLFLNSELWSEIPWQRWINNIFPSIKEMGVPLIISMGYTSDDISFLAPKIANLADAVELSTHYLRDDPKPMLDAIKAAKRYLDIPVWVKVSPNVRDVGLMARQAMKAGVDAIVAINSLGPGLSINIDKKLSRLGGQSGYGWISGYAIKPLAIRYIYEISKNVDIPVIGVGGISKADDVVEMFMAGASTVQICTAAIIKGPQIFTKIIERLEKIL</sequence>
<keyword evidence="6" id="KW-0560">Oxidoreductase</keyword>